<evidence type="ECO:0000256" key="1">
    <source>
        <dbReference type="ARBA" id="ARBA00007099"/>
    </source>
</evidence>
<gene>
    <name evidence="4" type="ORF">V1264_011900</name>
</gene>
<dbReference type="AlphaFoldDB" id="A0AAN9GLE7"/>
<comment type="similarity">
    <text evidence="1">Belongs to the UPF0489 family.</text>
</comment>
<evidence type="ECO:0000256" key="3">
    <source>
        <dbReference type="SAM" id="Phobius"/>
    </source>
</evidence>
<evidence type="ECO:0000313" key="5">
    <source>
        <dbReference type="Proteomes" id="UP001374579"/>
    </source>
</evidence>
<proteinExistence type="inferred from homology"/>
<dbReference type="EMBL" id="JBAMIC010000002">
    <property type="protein sequence ID" value="KAK7112444.1"/>
    <property type="molecule type" value="Genomic_DNA"/>
</dbReference>
<dbReference type="Pfam" id="PF12640">
    <property type="entry name" value="UPF0489"/>
    <property type="match status" value="1"/>
</dbReference>
<keyword evidence="3" id="KW-0812">Transmembrane</keyword>
<sequence>MQWTAVLFPRRLQLKLLLLLVVAVTCFLISAVFLHRELYRSQSPAEIHLQEFPGDDDSDENSNEKRNHEDEDFLLHLERSWKEPEWKVAEILRLLPTMKKPLLPVFLVEEHHEVLKYWFDGAETGVIPKSGNTLFHIDGHADSAPPRDPWSVPWFRLPRNHSEVANMMQSNDVFIAGAALTGLINRYIWVWPDWDRAEHKEERDHEIMDVKAGWRTYYPEKGKPFRRLCACEKQRTRPQGEEGEPEWNCWDDKPEASALTGGGPMVQSLQCKAEFTGVVEHVHESKAVELLQQGDWIRKDEKLMLDIDEDYYGCESSVMPLINSGMSLPEINKLSALIGKLLCVNEVRYELIADKFFQVVLRIVEDFRSSVCNAKSSKSRQKCLSDFESDQALIQLIPTIYSSLEQADIEGQVCDAGAAEVMLQVIMRSLYKLTEAQINTLKYVGACLATAPTSFTFQPESLHVCHGFNVPGDMAVSVHVPTVEENKIRTEILKKTLTLLPTRPSVVTICRSMRDGYTPWAFFDSIEKDVVDTLKSVYPDVTENSFHFDENLLGGEKGWPSRNKN</sequence>
<dbReference type="Proteomes" id="UP001374579">
    <property type="component" value="Unassembled WGS sequence"/>
</dbReference>
<evidence type="ECO:0000256" key="2">
    <source>
        <dbReference type="SAM" id="MobiDB-lite"/>
    </source>
</evidence>
<keyword evidence="3" id="KW-1133">Transmembrane helix</keyword>
<keyword evidence="3" id="KW-0472">Membrane</keyword>
<dbReference type="InterPro" id="IPR024131">
    <property type="entry name" value="UPF0489"/>
</dbReference>
<evidence type="ECO:0000313" key="4">
    <source>
        <dbReference type="EMBL" id="KAK7112444.1"/>
    </source>
</evidence>
<accession>A0AAN9GLE7</accession>
<keyword evidence="5" id="KW-1185">Reference proteome</keyword>
<name>A0AAN9GLE7_9CAEN</name>
<reference evidence="4 5" key="1">
    <citation type="submission" date="2024-02" db="EMBL/GenBank/DDBJ databases">
        <title>Chromosome-scale genome assembly of the rough periwinkle Littorina saxatilis.</title>
        <authorList>
            <person name="De Jode A."/>
            <person name="Faria R."/>
            <person name="Formenti G."/>
            <person name="Sims Y."/>
            <person name="Smith T.P."/>
            <person name="Tracey A."/>
            <person name="Wood J.M.D."/>
            <person name="Zagrodzka Z.B."/>
            <person name="Johannesson K."/>
            <person name="Butlin R.K."/>
            <person name="Leder E.H."/>
        </authorList>
    </citation>
    <scope>NUCLEOTIDE SEQUENCE [LARGE SCALE GENOMIC DNA]</scope>
    <source>
        <strain evidence="4">Snail1</strain>
        <tissue evidence="4">Muscle</tissue>
    </source>
</reference>
<comment type="caution">
    <text evidence="4">The sequence shown here is derived from an EMBL/GenBank/DDBJ whole genome shotgun (WGS) entry which is preliminary data.</text>
</comment>
<dbReference type="PANTHER" id="PTHR13225:SF3">
    <property type="entry name" value="UPF0489 PROTEIN C5ORF22"/>
    <property type="match status" value="1"/>
</dbReference>
<protein>
    <submittedName>
        <fullName evidence="4">Uncharacterized protein</fullName>
    </submittedName>
</protein>
<feature type="transmembrane region" description="Helical" evidence="3">
    <location>
        <begin position="12"/>
        <end position="34"/>
    </location>
</feature>
<dbReference type="PANTHER" id="PTHR13225">
    <property type="entry name" value="MISEXPRESSION SUPPRESSOR OF RAS 6"/>
    <property type="match status" value="1"/>
</dbReference>
<feature type="region of interest" description="Disordered" evidence="2">
    <location>
        <begin position="49"/>
        <end position="69"/>
    </location>
</feature>
<organism evidence="4 5">
    <name type="scientific">Littorina saxatilis</name>
    <dbReference type="NCBI Taxonomy" id="31220"/>
    <lineage>
        <taxon>Eukaryota</taxon>
        <taxon>Metazoa</taxon>
        <taxon>Spiralia</taxon>
        <taxon>Lophotrochozoa</taxon>
        <taxon>Mollusca</taxon>
        <taxon>Gastropoda</taxon>
        <taxon>Caenogastropoda</taxon>
        <taxon>Littorinimorpha</taxon>
        <taxon>Littorinoidea</taxon>
        <taxon>Littorinidae</taxon>
        <taxon>Littorina</taxon>
    </lineage>
</organism>